<sequence>MSKSEYAKEPLLYIHQPDLNQPKATMQHHFMGNRNRSAHSKNEIKDSLIPRKTRSGKQIKEFTNKEVQNQENHEDNKKKKQFKAMSINEKIDYFLDRSEYAPPINCLVITDQKKYRGIILDTTKEEVKFRPSNRKNSIKITYDVIKDIQLVGF</sequence>
<organism evidence="2 3">
    <name type="scientific">Oceanobacillus iheyensis (strain DSM 14371 / CIP 107618 / JCM 11309 / KCTC 3954 / HTE831)</name>
    <dbReference type="NCBI Taxonomy" id="221109"/>
    <lineage>
        <taxon>Bacteria</taxon>
        <taxon>Bacillati</taxon>
        <taxon>Bacillota</taxon>
        <taxon>Bacilli</taxon>
        <taxon>Bacillales</taxon>
        <taxon>Bacillaceae</taxon>
        <taxon>Oceanobacillus</taxon>
    </lineage>
</organism>
<evidence type="ECO:0000313" key="3">
    <source>
        <dbReference type="Proteomes" id="UP000000822"/>
    </source>
</evidence>
<dbReference type="EMBL" id="BA000028">
    <property type="protein sequence ID" value="BAC13181.1"/>
    <property type="molecule type" value="Genomic_DNA"/>
</dbReference>
<dbReference type="AlphaFoldDB" id="Q8ERS5"/>
<proteinExistence type="predicted"/>
<evidence type="ECO:0000313" key="2">
    <source>
        <dbReference type="EMBL" id="BAC13181.1"/>
    </source>
</evidence>
<accession>Q8ERS5</accession>
<feature type="region of interest" description="Disordered" evidence="1">
    <location>
        <begin position="33"/>
        <end position="56"/>
    </location>
</feature>
<feature type="compositionally biased region" description="Basic and acidic residues" evidence="1">
    <location>
        <begin position="40"/>
        <end position="49"/>
    </location>
</feature>
<evidence type="ECO:0000256" key="1">
    <source>
        <dbReference type="SAM" id="MobiDB-lite"/>
    </source>
</evidence>
<dbReference type="Pfam" id="PF14153">
    <property type="entry name" value="Spore_coat_CotO"/>
    <property type="match status" value="1"/>
</dbReference>
<keyword evidence="3" id="KW-1185">Reference proteome</keyword>
<dbReference type="Proteomes" id="UP000000822">
    <property type="component" value="Chromosome"/>
</dbReference>
<dbReference type="RefSeq" id="WP_011065624.1">
    <property type="nucleotide sequence ID" value="NC_004193.1"/>
</dbReference>
<protein>
    <recommendedName>
        <fullName evidence="4">Spore coat protein CotO</fullName>
    </recommendedName>
</protein>
<dbReference type="STRING" id="221109.gene:10733464"/>
<reference evidence="2 3" key="2">
    <citation type="journal article" date="2002" name="Nucleic Acids Res.">
        <title>Genome sequence of Oceanobacillus iheyensis isolated from the Iheya Ridge and its unexpected adaptive capabilities to extreme environments.</title>
        <authorList>
            <person name="Takami H."/>
            <person name="Takaki Y."/>
            <person name="Uchiyama I."/>
        </authorList>
    </citation>
    <scope>NUCLEOTIDE SEQUENCE [LARGE SCALE GENOMIC DNA]</scope>
    <source>
        <strain evidence="3">DSM 14371 / CIP 107618 / JCM 11309 / KCTC 3954 / HTE831</strain>
    </source>
</reference>
<dbReference type="eggNOG" id="ENOG503386N">
    <property type="taxonomic scope" value="Bacteria"/>
</dbReference>
<dbReference type="InterPro" id="IPR025439">
    <property type="entry name" value="Spore_coat_CotO"/>
</dbReference>
<gene>
    <name evidence="2" type="ordered locus">OB1225</name>
</gene>
<dbReference type="OrthoDB" id="2970540at2"/>
<dbReference type="KEGG" id="oih:OB1225"/>
<name>Q8ERS5_OCEIH</name>
<dbReference type="HOGENOM" id="CLU_1479271_0_0_9"/>
<evidence type="ECO:0008006" key="4">
    <source>
        <dbReference type="Google" id="ProtNLM"/>
    </source>
</evidence>
<reference evidence="2 3" key="1">
    <citation type="journal article" date="2001" name="FEMS Microbiol. Lett.">
        <title>Oceanobacillus iheyensis gen. nov., sp. nov., a deep-sea extremely halotolerant and alkaliphilic species isolated from a depth of 1050 m on the Iheya Ridge.</title>
        <authorList>
            <person name="Lu J."/>
            <person name="Nogi Y."/>
            <person name="Takami H."/>
        </authorList>
    </citation>
    <scope>NUCLEOTIDE SEQUENCE [LARGE SCALE GENOMIC DNA]</scope>
    <source>
        <strain evidence="3">DSM 14371 / CIP 107618 / JCM 11309 / KCTC 3954 / HTE831</strain>
    </source>
</reference>